<sequence length="1035" mass="117502">MAENKFLEIDRDNFPYVFMKNVDIPLKTYEKGTLRANVFLPKDAAPYGSKTYPVIATYGPYGKDVPYGSFYKKSWEQVNPEMKSAHSAWETPDPAFWTSKGYIVVRTDERGAGQSPGLLDTMSRGTSEAFFDVVEWSAEQEWSSGKVGLLGISYYAGTQWRVAARKPKGLAAIIPWEGMSDYYRDRVRHGGILSDRFIKFWWNNGVSPNQYGKPGRAARKWGQDTLEGDLDEETLLKNRRDQTIDTAVHKFRDEEYYRTRDFDMEAIETPLLSVANWGGILLHLRGNVLGWMRASSKYKFLHFIVGRHDLPFYYPESAELQLSFFNSFLKDNDEDGWKTGKQPRVRLCLRKGEAGVDDPERERSFPSRDEADWPLPGTEYTKFFLTLENTLSKSPSAKSGSIQYDALKGEPITFKYTTQSSLEITGHIVAHLTVSASRKSPESPPPSDIDLFVTLRKLNKEGNEVFYTGTMGDPVPIVKGWLRASLRKVDTENEFHKSFLPYRNYYESEVQPVEENQKYKVDVEVWPTNVVLEPGETLVLEIAGHDTQGVGNFSHDHEDDRSPRAFDGLNNVHIISKARVALLGPLSNVPGPIVARWTNLVLKYHTLSGRRIQYLDSLFLRYGAVVRVSPNEVGINSPDAVRIIQKVSGGFDKSAWYDMTGPGMLGMRDREKHSRRRRLLAHPLSNSSLPAFEPLIQAKVDLAMDQMETENRKLGYTDVHKWFSFMATDIIGDLTFGSSFRMLEQGRRSQYVEDLQAVMPTVHKRIELAPFFDMLFLLPLPQIRQVTARFQRIMSYGRESIRRLQLAQQAGTLNTPFFFDKIMNPKDKENALTDVEMEEEAAELMVTGADTTSNTLTYLVWSVVKDPVIRNRLEAEIETLPANCKDSDVSKLAYLNAVVQESLRMYGAASGSHSRDVPRGGWEVGGYLIPDTATVLTQAYSLHRLPGIFYNPNMFDPDRWLNATPEMQGSFIPFGGGPRICVGIHLAYMELRLTTAAFFRKFRGATVHPSLTDDDMDLENYTLIAPRAHKCLIKL</sequence>
<evidence type="ECO:0000313" key="2">
    <source>
        <dbReference type="Proteomes" id="UP000830768"/>
    </source>
</evidence>
<reference evidence="1" key="1">
    <citation type="submission" date="2021-11" db="EMBL/GenBank/DDBJ databases">
        <title>Fusarium solani-melongenae Genome sequencing and assembly.</title>
        <authorList>
            <person name="Xie S."/>
            <person name="Huang L."/>
            <person name="Zhang X."/>
        </authorList>
    </citation>
    <scope>NUCLEOTIDE SEQUENCE</scope>
    <source>
        <strain evidence="1">CRI 24-3</strain>
    </source>
</reference>
<protein>
    <submittedName>
        <fullName evidence="1">Uncharacterized protein</fullName>
    </submittedName>
</protein>
<proteinExistence type="predicted"/>
<keyword evidence="2" id="KW-1185">Reference proteome</keyword>
<dbReference type="Proteomes" id="UP000830768">
    <property type="component" value="Chromosome 9"/>
</dbReference>
<dbReference type="EMBL" id="CP090037">
    <property type="protein sequence ID" value="UPK99987.1"/>
    <property type="molecule type" value="Genomic_DNA"/>
</dbReference>
<name>A0ACD3ZGB1_FUSSC</name>
<evidence type="ECO:0000313" key="1">
    <source>
        <dbReference type="EMBL" id="UPK99987.1"/>
    </source>
</evidence>
<organism evidence="1 2">
    <name type="scientific">Fusarium solani subsp. cucurbitae</name>
    <name type="common">Neocosmosporum cucurbitae</name>
    <dbReference type="NCBI Taxonomy" id="2747967"/>
    <lineage>
        <taxon>Eukaryota</taxon>
        <taxon>Fungi</taxon>
        <taxon>Dikarya</taxon>
        <taxon>Ascomycota</taxon>
        <taxon>Pezizomycotina</taxon>
        <taxon>Sordariomycetes</taxon>
        <taxon>Hypocreomycetidae</taxon>
        <taxon>Hypocreales</taxon>
        <taxon>Nectriaceae</taxon>
        <taxon>Fusarium</taxon>
        <taxon>Fusarium solani species complex</taxon>
    </lineage>
</organism>
<accession>A0ACD3ZGB1</accession>
<gene>
    <name evidence="1" type="ORF">LCI18_010922</name>
</gene>